<accession>A0A0A9FVS4</accession>
<evidence type="ECO:0000313" key="1">
    <source>
        <dbReference type="EMBL" id="JAE15339.1"/>
    </source>
</evidence>
<dbReference type="EMBL" id="GBRH01182557">
    <property type="protein sequence ID" value="JAE15339.1"/>
    <property type="molecule type" value="Transcribed_RNA"/>
</dbReference>
<proteinExistence type="predicted"/>
<protein>
    <submittedName>
        <fullName evidence="1">Uncharacterized protein</fullName>
    </submittedName>
</protein>
<reference evidence="1" key="2">
    <citation type="journal article" date="2015" name="Data Brief">
        <title>Shoot transcriptome of the giant reed, Arundo donax.</title>
        <authorList>
            <person name="Barrero R.A."/>
            <person name="Guerrero F.D."/>
            <person name="Moolhuijzen P."/>
            <person name="Goolsby J.A."/>
            <person name="Tidwell J."/>
            <person name="Bellgard S.E."/>
            <person name="Bellgard M.I."/>
        </authorList>
    </citation>
    <scope>NUCLEOTIDE SEQUENCE</scope>
    <source>
        <tissue evidence="1">Shoot tissue taken approximately 20 cm above the soil surface</tissue>
    </source>
</reference>
<reference evidence="1" key="1">
    <citation type="submission" date="2014-09" db="EMBL/GenBank/DDBJ databases">
        <authorList>
            <person name="Magalhaes I.L.F."/>
            <person name="Oliveira U."/>
            <person name="Santos F.R."/>
            <person name="Vidigal T.H.D.A."/>
            <person name="Brescovit A.D."/>
            <person name="Santos A.J."/>
        </authorList>
    </citation>
    <scope>NUCLEOTIDE SEQUENCE</scope>
    <source>
        <tissue evidence="1">Shoot tissue taken approximately 20 cm above the soil surface</tissue>
    </source>
</reference>
<name>A0A0A9FVS4_ARUDO</name>
<dbReference type="AlphaFoldDB" id="A0A0A9FVS4"/>
<sequence length="28" mass="3213">MVHSQQQGNHRGGYLWEKNVYPISAAQI</sequence>
<organism evidence="1">
    <name type="scientific">Arundo donax</name>
    <name type="common">Giant reed</name>
    <name type="synonym">Donax arundinaceus</name>
    <dbReference type="NCBI Taxonomy" id="35708"/>
    <lineage>
        <taxon>Eukaryota</taxon>
        <taxon>Viridiplantae</taxon>
        <taxon>Streptophyta</taxon>
        <taxon>Embryophyta</taxon>
        <taxon>Tracheophyta</taxon>
        <taxon>Spermatophyta</taxon>
        <taxon>Magnoliopsida</taxon>
        <taxon>Liliopsida</taxon>
        <taxon>Poales</taxon>
        <taxon>Poaceae</taxon>
        <taxon>PACMAD clade</taxon>
        <taxon>Arundinoideae</taxon>
        <taxon>Arundineae</taxon>
        <taxon>Arundo</taxon>
    </lineage>
</organism>